<name>A0AA91T3Y7_CLALS</name>
<dbReference type="EMBL" id="LYUB02000002">
    <property type="protein sequence ID" value="OVF10460.1"/>
    <property type="molecule type" value="Genomic_DNA"/>
</dbReference>
<dbReference type="GO" id="GO:0031625">
    <property type="term" value="F:ubiquitin protein ligase binding"/>
    <property type="evidence" value="ECO:0007669"/>
    <property type="project" value="TreeGrafter"/>
</dbReference>
<evidence type="ECO:0000256" key="5">
    <source>
        <dbReference type="ARBA" id="ARBA00022816"/>
    </source>
</evidence>
<feature type="domain" description="MPN" evidence="9">
    <location>
        <begin position="256"/>
        <end position="393"/>
    </location>
</feature>
<evidence type="ECO:0000256" key="7">
    <source>
        <dbReference type="ARBA" id="ARBA00024703"/>
    </source>
</evidence>
<dbReference type="GO" id="GO:0051028">
    <property type="term" value="P:mRNA transport"/>
    <property type="evidence" value="ECO:0007669"/>
    <property type="project" value="UniProtKB-KW"/>
</dbReference>
<reference evidence="10 11" key="1">
    <citation type="submission" date="2017-04" db="EMBL/GenBank/DDBJ databases">
        <title>Draft genome of the yeast Clavispora lusitaniae type strain CBS 6936.</title>
        <authorList>
            <person name="Durrens P."/>
            <person name="Klopp C."/>
            <person name="Biteau N."/>
            <person name="Fitton-Ouhabi V."/>
            <person name="Dementhon K."/>
            <person name="Accoceberry I."/>
            <person name="Sherman D.J."/>
            <person name="Noel T."/>
        </authorList>
    </citation>
    <scope>NUCLEOTIDE SEQUENCE [LARGE SCALE GENOMIC DNA]</scope>
    <source>
        <strain evidence="10 11">CBS 6936</strain>
    </source>
</reference>
<dbReference type="PROSITE" id="PS50249">
    <property type="entry name" value="MPN"/>
    <property type="match status" value="1"/>
</dbReference>
<dbReference type="AlphaFoldDB" id="A0AA91T3Y7"/>
<dbReference type="Proteomes" id="UP000195602">
    <property type="component" value="Unassembled WGS sequence"/>
</dbReference>
<dbReference type="PIRSF" id="PIRSF010052">
    <property type="entry name" value="Polyub_prc_Npl4"/>
    <property type="match status" value="1"/>
</dbReference>
<evidence type="ECO:0000313" key="10">
    <source>
        <dbReference type="EMBL" id="OVF10460.1"/>
    </source>
</evidence>
<comment type="function">
    <text evidence="7">Involved in the import of nuclear-targeted proteins into the nucleus and the export of poly(A) RNA out of the nucleus. Has a role in the endoplasmic reticulum-associated degradation (ERAD) pathway.</text>
</comment>
<keyword evidence="5" id="KW-0509">mRNA transport</keyword>
<dbReference type="PANTHER" id="PTHR12710:SF0">
    <property type="entry name" value="NUCLEAR PROTEIN LOCALIZATION PROTEIN 4 HOMOLOG"/>
    <property type="match status" value="1"/>
</dbReference>
<dbReference type="Pfam" id="PF05020">
    <property type="entry name" value="zf-NPL4"/>
    <property type="match status" value="1"/>
</dbReference>
<accession>A0AA91T3Y7</accession>
<dbReference type="GO" id="GO:0031965">
    <property type="term" value="C:nuclear membrane"/>
    <property type="evidence" value="ECO:0007669"/>
    <property type="project" value="UniProtKB-SubCell"/>
</dbReference>
<dbReference type="CDD" id="cd08061">
    <property type="entry name" value="MPN_NPL4"/>
    <property type="match status" value="1"/>
</dbReference>
<dbReference type="GO" id="GO:0006511">
    <property type="term" value="P:ubiquitin-dependent protein catabolic process"/>
    <property type="evidence" value="ECO:0007669"/>
    <property type="project" value="InterPro"/>
</dbReference>
<dbReference type="GO" id="GO:0015031">
    <property type="term" value="P:protein transport"/>
    <property type="evidence" value="ECO:0007669"/>
    <property type="project" value="UniProtKB-KW"/>
</dbReference>
<dbReference type="KEGG" id="clus:A9F13_02g02783"/>
<dbReference type="InterPro" id="IPR016563">
    <property type="entry name" value="Npl4"/>
</dbReference>
<dbReference type="GO" id="GO:0048471">
    <property type="term" value="C:perinuclear region of cytoplasm"/>
    <property type="evidence" value="ECO:0007669"/>
    <property type="project" value="UniProtKB-SubCell"/>
</dbReference>
<dbReference type="Pfam" id="PF05021">
    <property type="entry name" value="NPL4"/>
    <property type="match status" value="1"/>
</dbReference>
<protein>
    <recommendedName>
        <fullName evidence="4">Nuclear protein localization protein 4</fullName>
    </recommendedName>
</protein>
<evidence type="ECO:0000256" key="8">
    <source>
        <dbReference type="SAM" id="MobiDB-lite"/>
    </source>
</evidence>
<proteinExistence type="inferred from homology"/>
<evidence type="ECO:0000259" key="9">
    <source>
        <dbReference type="PROSITE" id="PS50249"/>
    </source>
</evidence>
<organism evidence="10 11">
    <name type="scientific">Clavispora lusitaniae</name>
    <name type="common">Candida lusitaniae</name>
    <dbReference type="NCBI Taxonomy" id="36911"/>
    <lineage>
        <taxon>Eukaryota</taxon>
        <taxon>Fungi</taxon>
        <taxon>Dikarya</taxon>
        <taxon>Ascomycota</taxon>
        <taxon>Saccharomycotina</taxon>
        <taxon>Pichiomycetes</taxon>
        <taxon>Metschnikowiaceae</taxon>
        <taxon>Clavispora</taxon>
    </lineage>
</organism>
<dbReference type="InterPro" id="IPR037518">
    <property type="entry name" value="MPN"/>
</dbReference>
<evidence type="ECO:0000313" key="11">
    <source>
        <dbReference type="Proteomes" id="UP000195602"/>
    </source>
</evidence>
<feature type="region of interest" description="Disordered" evidence="8">
    <location>
        <begin position="1"/>
        <end position="22"/>
    </location>
</feature>
<evidence type="ECO:0000256" key="1">
    <source>
        <dbReference type="ARBA" id="ARBA00004335"/>
    </source>
</evidence>
<dbReference type="InterPro" id="IPR024682">
    <property type="entry name" value="Npl4_Ub-like_dom"/>
</dbReference>
<evidence type="ECO:0000256" key="6">
    <source>
        <dbReference type="ARBA" id="ARBA00023010"/>
    </source>
</evidence>
<keyword evidence="6" id="KW-0653">Protein transport</keyword>
<dbReference type="InterPro" id="IPR007716">
    <property type="entry name" value="NPL4_Zn-bd_put"/>
</dbReference>
<gene>
    <name evidence="10" type="ORF">A9F13_02g02783</name>
</gene>
<sequence length="581" mass="63310">MILRFRSKSGMARIQTEPTSPISEAVESARAHFGLAGDFYVSDSPSNKGILASELNDTVGNMGLSNGALLYITEVPVPGDAQTTGNPEAGGYAHVTSTNSTTGANATTTKKAAKNANNANTTAEPAVNAPPFAATGPDAQSFPVDAELDRAEGLIPRSRSALCRHGDRGMCEYCSPLPPWDLAYLAEHGIKHQSFWAHVKERQHLTPNSVAPLDVPDYRVRPCNSGHAPYPAGICSQCQPAPITLQQQSFRMVDHVEFADHAVMDRFLDAWRRSGAQRYGVMYGRYEPFDQVPLGIKAVVEAIYEPPQADEADGITLLEWENQAQVDQVAQSLGLVPVGAVFTDLTDSGARDGSVLCKRHKDSFFLSGVEVAMAARNQILHAAACRHSSTGRFSSKFVTCVITGNTKGEIEPRAYQVSASAEALIAADLICPSTQPSQVWINPTEGKRYVPDVFYTRINEYGLQVKTNAKPSFPIDYLLVTLSDGFPVQPTPMFTQRFPVENRAFVGEAPDLRSVRSQVEGGTDSLADFHLLVHIRGMDILADSEFALLVEYVRNRKEEDYVRLAETGGWMTLLTILEQST</sequence>
<evidence type="ECO:0000256" key="4">
    <source>
        <dbReference type="ARBA" id="ARBA00019709"/>
    </source>
</evidence>
<dbReference type="PANTHER" id="PTHR12710">
    <property type="entry name" value="NUCLEAR PROTEIN LOCALIZATION 4"/>
    <property type="match status" value="1"/>
</dbReference>
<comment type="subcellular location">
    <subcellularLocation>
        <location evidence="2">Cytoplasm</location>
        <location evidence="2">Perinuclear region</location>
    </subcellularLocation>
    <subcellularLocation>
        <location evidence="1">Nucleus membrane</location>
        <topology evidence="1">Peripheral membrane protein</topology>
        <orientation evidence="1">Cytoplasmic side</orientation>
    </subcellularLocation>
</comment>
<keyword evidence="5" id="KW-0813">Transport</keyword>
<dbReference type="GO" id="GO:0043130">
    <property type="term" value="F:ubiquitin binding"/>
    <property type="evidence" value="ECO:0007669"/>
    <property type="project" value="TreeGrafter"/>
</dbReference>
<dbReference type="InterPro" id="IPR007717">
    <property type="entry name" value="NPL4_C"/>
</dbReference>
<comment type="caution">
    <text evidence="10">The sequence shown here is derived from an EMBL/GenBank/DDBJ whole genome shotgun (WGS) entry which is preliminary data.</text>
</comment>
<dbReference type="Pfam" id="PF11543">
    <property type="entry name" value="UN_NPL4"/>
    <property type="match status" value="1"/>
</dbReference>
<keyword evidence="6" id="KW-0811">Translocation</keyword>
<comment type="similarity">
    <text evidence="3">Belongs to the NPL4 family.</text>
</comment>
<evidence type="ECO:0000256" key="3">
    <source>
        <dbReference type="ARBA" id="ARBA00011025"/>
    </source>
</evidence>
<evidence type="ECO:0000256" key="2">
    <source>
        <dbReference type="ARBA" id="ARBA00004556"/>
    </source>
</evidence>
<dbReference type="Gene3D" id="3.10.20.90">
    <property type="entry name" value="Phosphatidylinositol 3-kinase Catalytic Subunit, Chain A, domain 1"/>
    <property type="match status" value="1"/>
</dbReference>